<organism evidence="2 3">
    <name type="scientific">Corynebacterium camporealensis</name>
    <dbReference type="NCBI Taxonomy" id="161896"/>
    <lineage>
        <taxon>Bacteria</taxon>
        <taxon>Bacillati</taxon>
        <taxon>Actinomycetota</taxon>
        <taxon>Actinomycetes</taxon>
        <taxon>Mycobacteriales</taxon>
        <taxon>Corynebacteriaceae</taxon>
        <taxon>Corynebacterium</taxon>
    </lineage>
</organism>
<protein>
    <submittedName>
        <fullName evidence="2">Uncharacterized protein</fullName>
    </submittedName>
</protein>
<dbReference type="HOGENOM" id="CLU_1203165_0_0_11"/>
<keyword evidence="3" id="KW-1185">Reference proteome</keyword>
<dbReference type="Proteomes" id="UP000033566">
    <property type="component" value="Chromosome"/>
</dbReference>
<feature type="compositionally biased region" description="Polar residues" evidence="1">
    <location>
        <begin position="15"/>
        <end position="25"/>
    </location>
</feature>
<evidence type="ECO:0000313" key="2">
    <source>
        <dbReference type="EMBL" id="AKE39571.1"/>
    </source>
</evidence>
<dbReference type="RefSeq" id="WP_046453467.1">
    <property type="nucleotide sequence ID" value="NZ_CP011311.1"/>
</dbReference>
<reference evidence="2 3" key="1">
    <citation type="journal article" date="2015" name="Genome Announc.">
        <title>Complete Genome Sequence of Corynebacterium camporealensis DSM 44610, Isolated from the Milk of a Manchega Sheep with Subclinical Mastitis.</title>
        <authorList>
            <person name="Ruckert C."/>
            <person name="Albersmeier A."/>
            <person name="Winkler A."/>
            <person name="Tauch A."/>
        </authorList>
    </citation>
    <scope>NUCLEOTIDE SEQUENCE [LARGE SCALE GENOMIC DNA]</scope>
    <source>
        <strain evidence="2 3">DSM 44610</strain>
    </source>
</reference>
<gene>
    <name evidence="2" type="ORF">UL81_08085</name>
</gene>
<feature type="region of interest" description="Disordered" evidence="1">
    <location>
        <begin position="1"/>
        <end position="31"/>
    </location>
</feature>
<dbReference type="STRING" id="161896.UL81_08085"/>
<evidence type="ECO:0000256" key="1">
    <source>
        <dbReference type="SAM" id="MobiDB-lite"/>
    </source>
</evidence>
<accession>A0A0F6TBL6</accession>
<name>A0A0F6TBL6_9CORY</name>
<dbReference type="KEGG" id="ccj:UL81_08085"/>
<dbReference type="PATRIC" id="fig|161896.4.peg.1584"/>
<dbReference type="AlphaFoldDB" id="A0A0F6TBL6"/>
<sequence>MSTHHTSHRRDENVPAQSNETTTRPTRPLQFRAHFNRSELRRLASFIGRHRDNYRVLGQDGDNLGVNESSPAGILFALFRGLDERGFVTVEADIDPVKPHREDLKLLSEDFAEFQDLLRLEDAPSEFASREVEEPDEYVFPDAVYYGSSRYARQTENLGMVGESGVLESQAQKADKASPLPTWLYRYEVRDVTGALVGLYRYRVDADRDVRRLVARGEVGAVYVVNWERC</sequence>
<proteinExistence type="predicted"/>
<dbReference type="EMBL" id="CP011311">
    <property type="protein sequence ID" value="AKE39571.1"/>
    <property type="molecule type" value="Genomic_DNA"/>
</dbReference>
<evidence type="ECO:0000313" key="3">
    <source>
        <dbReference type="Proteomes" id="UP000033566"/>
    </source>
</evidence>